<dbReference type="Pfam" id="PF00877">
    <property type="entry name" value="NLPC_P60"/>
    <property type="match status" value="1"/>
</dbReference>
<gene>
    <name evidence="6" type="ORF">HNQ39_002788</name>
</gene>
<protein>
    <recommendedName>
        <fullName evidence="5">NlpC/P60 domain-containing protein</fullName>
    </recommendedName>
</protein>
<dbReference type="RefSeq" id="WP_184196982.1">
    <property type="nucleotide sequence ID" value="NZ_JACHGW010000002.1"/>
</dbReference>
<evidence type="ECO:0000256" key="2">
    <source>
        <dbReference type="ARBA" id="ARBA00022670"/>
    </source>
</evidence>
<dbReference type="Gene3D" id="2.30.30.40">
    <property type="entry name" value="SH3 Domains"/>
    <property type="match status" value="2"/>
</dbReference>
<sequence>MRTQQVAQPVCHLWQETRRRENDRVSQVLLGSTVSVLETSDDGEWVRVQGDDTYRGWAETRFLVDEVAPEATVSVPFADVRAEARADAPLVARLSILSTLTAHPPVGDWCPVTLPGGASGWLPVAALAPLPKKSPEVWATEFLGTPYLWGGSSAFGLDCSGLAQLCYRLAGITLRRDADIQRDDPRFIPVAQDALEPGDLVFFGKPEKITHVGLHLAGKTFIHAAGGAGTILTEWGDTRYSPSYVDARRLNPQRASDPVIRFEAETR</sequence>
<evidence type="ECO:0000256" key="3">
    <source>
        <dbReference type="ARBA" id="ARBA00022801"/>
    </source>
</evidence>
<comment type="caution">
    <text evidence="6">The sequence shown here is derived from an EMBL/GenBank/DDBJ whole genome shotgun (WGS) entry which is preliminary data.</text>
</comment>
<dbReference type="AlphaFoldDB" id="A0A7W9SQJ5"/>
<accession>A0A7W9SQJ5</accession>
<keyword evidence="3" id="KW-0378">Hydrolase</keyword>
<dbReference type="GO" id="GO:0006508">
    <property type="term" value="P:proteolysis"/>
    <property type="evidence" value="ECO:0007669"/>
    <property type="project" value="UniProtKB-KW"/>
</dbReference>
<dbReference type="Gene3D" id="3.90.1720.10">
    <property type="entry name" value="endopeptidase domain like (from Nostoc punctiforme)"/>
    <property type="match status" value="1"/>
</dbReference>
<dbReference type="Pfam" id="PF18348">
    <property type="entry name" value="SH3_16"/>
    <property type="match status" value="1"/>
</dbReference>
<dbReference type="InterPro" id="IPR000064">
    <property type="entry name" value="NLP_P60_dom"/>
</dbReference>
<name>A0A7W9SQJ5_ARMRO</name>
<dbReference type="GO" id="GO:0008234">
    <property type="term" value="F:cysteine-type peptidase activity"/>
    <property type="evidence" value="ECO:0007669"/>
    <property type="project" value="UniProtKB-KW"/>
</dbReference>
<dbReference type="InterPro" id="IPR038765">
    <property type="entry name" value="Papain-like_cys_pep_sf"/>
</dbReference>
<comment type="similarity">
    <text evidence="1">Belongs to the peptidase C40 family.</text>
</comment>
<dbReference type="InterPro" id="IPR051202">
    <property type="entry name" value="Peptidase_C40"/>
</dbReference>
<proteinExistence type="inferred from homology"/>
<reference evidence="6 7" key="1">
    <citation type="submission" date="2020-08" db="EMBL/GenBank/DDBJ databases">
        <title>Genomic Encyclopedia of Type Strains, Phase IV (KMG-IV): sequencing the most valuable type-strain genomes for metagenomic binning, comparative biology and taxonomic classification.</title>
        <authorList>
            <person name="Goeker M."/>
        </authorList>
    </citation>
    <scope>NUCLEOTIDE SEQUENCE [LARGE SCALE GENOMIC DNA]</scope>
    <source>
        <strain evidence="6 7">DSM 23562</strain>
    </source>
</reference>
<keyword evidence="4" id="KW-0788">Thiol protease</keyword>
<evidence type="ECO:0000259" key="5">
    <source>
        <dbReference type="PROSITE" id="PS51935"/>
    </source>
</evidence>
<dbReference type="PANTHER" id="PTHR47053">
    <property type="entry name" value="MUREIN DD-ENDOPEPTIDASE MEPH-RELATED"/>
    <property type="match status" value="1"/>
</dbReference>
<feature type="domain" description="NlpC/P60" evidence="5">
    <location>
        <begin position="125"/>
        <end position="251"/>
    </location>
</feature>
<organism evidence="6 7">
    <name type="scientific">Armatimonas rosea</name>
    <dbReference type="NCBI Taxonomy" id="685828"/>
    <lineage>
        <taxon>Bacteria</taxon>
        <taxon>Bacillati</taxon>
        <taxon>Armatimonadota</taxon>
        <taxon>Armatimonadia</taxon>
        <taxon>Armatimonadales</taxon>
        <taxon>Armatimonadaceae</taxon>
        <taxon>Armatimonas</taxon>
    </lineage>
</organism>
<evidence type="ECO:0000256" key="4">
    <source>
        <dbReference type="ARBA" id="ARBA00022807"/>
    </source>
</evidence>
<evidence type="ECO:0000313" key="7">
    <source>
        <dbReference type="Proteomes" id="UP000520814"/>
    </source>
</evidence>
<dbReference type="Proteomes" id="UP000520814">
    <property type="component" value="Unassembled WGS sequence"/>
</dbReference>
<evidence type="ECO:0000313" key="6">
    <source>
        <dbReference type="EMBL" id="MBB6050997.1"/>
    </source>
</evidence>
<keyword evidence="7" id="KW-1185">Reference proteome</keyword>
<dbReference type="PANTHER" id="PTHR47053:SF1">
    <property type="entry name" value="MUREIN DD-ENDOPEPTIDASE MEPH-RELATED"/>
    <property type="match status" value="1"/>
</dbReference>
<dbReference type="InterPro" id="IPR041382">
    <property type="entry name" value="SH3_16"/>
</dbReference>
<evidence type="ECO:0000256" key="1">
    <source>
        <dbReference type="ARBA" id="ARBA00007074"/>
    </source>
</evidence>
<dbReference type="EMBL" id="JACHGW010000002">
    <property type="protein sequence ID" value="MBB6050997.1"/>
    <property type="molecule type" value="Genomic_DNA"/>
</dbReference>
<keyword evidence="2" id="KW-0645">Protease</keyword>
<dbReference type="SUPFAM" id="SSF54001">
    <property type="entry name" value="Cysteine proteinases"/>
    <property type="match status" value="1"/>
</dbReference>
<dbReference type="PROSITE" id="PS51935">
    <property type="entry name" value="NLPC_P60"/>
    <property type="match status" value="1"/>
</dbReference>